<comment type="catalytic activity">
    <reaction evidence="3 4">
        <text>urea + 2 H2O + H(+) = hydrogencarbonate + 2 NH4(+)</text>
        <dbReference type="Rhea" id="RHEA:20557"/>
        <dbReference type="ChEBI" id="CHEBI:15377"/>
        <dbReference type="ChEBI" id="CHEBI:15378"/>
        <dbReference type="ChEBI" id="CHEBI:16199"/>
        <dbReference type="ChEBI" id="CHEBI:17544"/>
        <dbReference type="ChEBI" id="CHEBI:28938"/>
        <dbReference type="EC" id="3.5.1.5"/>
    </reaction>
</comment>
<dbReference type="NCBIfam" id="NF009671">
    <property type="entry name" value="PRK13192.1"/>
    <property type="match status" value="1"/>
</dbReference>
<dbReference type="GO" id="GO:0009039">
    <property type="term" value="F:urease activity"/>
    <property type="evidence" value="ECO:0007669"/>
    <property type="project" value="UniProtKB-UniRule"/>
</dbReference>
<keyword evidence="4" id="KW-0963">Cytoplasm</keyword>
<dbReference type="OrthoDB" id="9797217at2"/>
<dbReference type="STRING" id="417102.CA982_02900"/>
<protein>
    <recommendedName>
        <fullName evidence="4">Urease subunit beta</fullName>
        <ecNumber evidence="4">3.5.1.5</ecNumber>
    </recommendedName>
    <alternativeName>
        <fullName evidence="4">Urea amidohydrolase subunit beta</fullName>
    </alternativeName>
</protein>
<dbReference type="CDD" id="cd00407">
    <property type="entry name" value="Urease_beta"/>
    <property type="match status" value="1"/>
</dbReference>
<dbReference type="Proteomes" id="UP000194632">
    <property type="component" value="Unassembled WGS sequence"/>
</dbReference>
<dbReference type="PANTHER" id="PTHR33569">
    <property type="entry name" value="UREASE"/>
    <property type="match status" value="1"/>
</dbReference>
<dbReference type="Gene3D" id="2.10.150.10">
    <property type="entry name" value="Urease, beta subunit"/>
    <property type="match status" value="1"/>
</dbReference>
<dbReference type="Gene3D" id="3.30.280.10">
    <property type="entry name" value="Urease, gamma-like subunit"/>
    <property type="match status" value="1"/>
</dbReference>
<comment type="similarity">
    <text evidence="4">Belongs to the urease beta subunit family.</text>
</comment>
<dbReference type="InterPro" id="IPR008223">
    <property type="entry name" value="Urease_gamma-beta_su"/>
</dbReference>
<reference evidence="6 7" key="1">
    <citation type="submission" date="2017-05" db="EMBL/GenBank/DDBJ databases">
        <title>Biotechnological potential of actinobacteria isolated from South African environments.</title>
        <authorList>
            <person name="Le Roes-Hill M."/>
            <person name="Prins A."/>
            <person name="Durrell K.A."/>
        </authorList>
    </citation>
    <scope>NUCLEOTIDE SEQUENCE [LARGE SCALE GENOMIC DNA]</scope>
    <source>
        <strain evidence="6">BS2</strain>
    </source>
</reference>
<dbReference type="Pfam" id="PF00699">
    <property type="entry name" value="Urease_beta"/>
    <property type="match status" value="1"/>
</dbReference>
<dbReference type="PIRSF" id="PIRSF001225">
    <property type="entry name" value="Urease_gammabeta"/>
    <property type="match status" value="1"/>
</dbReference>
<dbReference type="InterPro" id="IPR050069">
    <property type="entry name" value="Urease_subunit"/>
</dbReference>
<sequence length="256" mass="27053">MHLTPKDEDRLLLFLAAELSRRRRSRGLRLTYPEARALIADEVAEAARGGASVAEAAALGASLLTDDDVAPGVAELLGSVQVEGFFDDGQKLVTVHDPIRPGTDTAPTRLAGDEHTPGEYLLADEDVVINDGRDTAAITVVNTGDRPVQVGSHFHFFEANRALLFDRREAFGMRLDIPSGTAVRFEPGAEHDVELVAFGGERVITGLNGMTNGPTDIALPAATFRDLRSAGFLDTSAGDVSGKNTSGGDDGAETDA</sequence>
<dbReference type="UniPathway" id="UPA00258">
    <property type="reaction ID" value="UER00370"/>
</dbReference>
<evidence type="ECO:0000313" key="7">
    <source>
        <dbReference type="Proteomes" id="UP000194632"/>
    </source>
</evidence>
<dbReference type="InterPro" id="IPR002019">
    <property type="entry name" value="Urease_beta-like"/>
</dbReference>
<proteinExistence type="inferred from homology"/>
<dbReference type="AlphaFoldDB" id="A0A243QG13"/>
<evidence type="ECO:0000256" key="3">
    <source>
        <dbReference type="ARBA" id="ARBA00047778"/>
    </source>
</evidence>
<evidence type="ECO:0000256" key="2">
    <source>
        <dbReference type="ARBA" id="ARBA00022801"/>
    </source>
</evidence>
<comment type="pathway">
    <text evidence="1 4">Nitrogen metabolism; urea degradation; CO(2) and NH(3) from urea (urease route): step 1/1.</text>
</comment>
<dbReference type="NCBIfam" id="TIGR00193">
    <property type="entry name" value="urease_gam"/>
    <property type="match status" value="1"/>
</dbReference>
<feature type="region of interest" description="Disordered" evidence="5">
    <location>
        <begin position="96"/>
        <end position="115"/>
    </location>
</feature>
<dbReference type="InterPro" id="IPR036461">
    <property type="entry name" value="Urease_betasu_sf"/>
</dbReference>
<keyword evidence="7" id="KW-1185">Reference proteome</keyword>
<dbReference type="FunFam" id="2.10.150.10:FF:000001">
    <property type="entry name" value="Urease subunit beta"/>
    <property type="match status" value="1"/>
</dbReference>
<dbReference type="SUPFAM" id="SSF51278">
    <property type="entry name" value="Urease, beta-subunit"/>
    <property type="match status" value="1"/>
</dbReference>
<dbReference type="HAMAP" id="MF_01954">
    <property type="entry name" value="Urease_beta"/>
    <property type="match status" value="1"/>
</dbReference>
<dbReference type="PANTHER" id="PTHR33569:SF1">
    <property type="entry name" value="UREASE"/>
    <property type="match status" value="1"/>
</dbReference>
<dbReference type="GO" id="GO:0035550">
    <property type="term" value="C:urease complex"/>
    <property type="evidence" value="ECO:0007669"/>
    <property type="project" value="InterPro"/>
</dbReference>
<dbReference type="SUPFAM" id="SSF54111">
    <property type="entry name" value="Urease, gamma-subunit"/>
    <property type="match status" value="1"/>
</dbReference>
<keyword evidence="2 4" id="KW-0378">Hydrolase</keyword>
<dbReference type="InterPro" id="IPR002026">
    <property type="entry name" value="Urease_gamma/gamma-beta_su"/>
</dbReference>
<dbReference type="GO" id="GO:0016151">
    <property type="term" value="F:nickel cation binding"/>
    <property type="evidence" value="ECO:0007669"/>
    <property type="project" value="InterPro"/>
</dbReference>
<name>A0A243QG13_9ACTN</name>
<dbReference type="CDD" id="cd00390">
    <property type="entry name" value="Urease_gamma"/>
    <property type="match status" value="1"/>
</dbReference>
<evidence type="ECO:0000313" key="6">
    <source>
        <dbReference type="EMBL" id="OUC80699.1"/>
    </source>
</evidence>
<dbReference type="RefSeq" id="WP_086533839.1">
    <property type="nucleotide sequence ID" value="NZ_NGFO01000002.1"/>
</dbReference>
<comment type="caution">
    <text evidence="6">The sequence shown here is derived from an EMBL/GenBank/DDBJ whole genome shotgun (WGS) entry which is preliminary data.</text>
</comment>
<dbReference type="Pfam" id="PF00547">
    <property type="entry name" value="Urease_gamma"/>
    <property type="match status" value="1"/>
</dbReference>
<organism evidence="6 7">
    <name type="scientific">Gordonia lacunae</name>
    <dbReference type="NCBI Taxonomy" id="417102"/>
    <lineage>
        <taxon>Bacteria</taxon>
        <taxon>Bacillati</taxon>
        <taxon>Actinomycetota</taxon>
        <taxon>Actinomycetes</taxon>
        <taxon>Mycobacteriales</taxon>
        <taxon>Gordoniaceae</taxon>
        <taxon>Gordonia</taxon>
    </lineage>
</organism>
<dbReference type="NCBIfam" id="NF009682">
    <property type="entry name" value="PRK13203.1"/>
    <property type="match status" value="1"/>
</dbReference>
<dbReference type="NCBIfam" id="TIGR00192">
    <property type="entry name" value="urease_beta"/>
    <property type="match status" value="1"/>
</dbReference>
<comment type="subunit">
    <text evidence="4">Heterotrimer of UreA (gamma), UreB (beta) and UreC (alpha) subunits. Three heterotrimers associate to form the active enzyme.</text>
</comment>
<dbReference type="GO" id="GO:0043419">
    <property type="term" value="P:urea catabolic process"/>
    <property type="evidence" value="ECO:0007669"/>
    <property type="project" value="UniProtKB-UniRule"/>
</dbReference>
<evidence type="ECO:0000256" key="1">
    <source>
        <dbReference type="ARBA" id="ARBA00004897"/>
    </source>
</evidence>
<evidence type="ECO:0000256" key="4">
    <source>
        <dbReference type="HAMAP-Rule" id="MF_01954"/>
    </source>
</evidence>
<dbReference type="EC" id="3.5.1.5" evidence="4"/>
<gene>
    <name evidence="4" type="primary">ureB</name>
    <name evidence="6" type="ORF">CA982_02900</name>
</gene>
<dbReference type="InterPro" id="IPR036463">
    <property type="entry name" value="Urease_gamma_sf"/>
</dbReference>
<comment type="subcellular location">
    <subcellularLocation>
        <location evidence="4">Cytoplasm</location>
    </subcellularLocation>
</comment>
<dbReference type="EMBL" id="NGFO01000002">
    <property type="protein sequence ID" value="OUC80699.1"/>
    <property type="molecule type" value="Genomic_DNA"/>
</dbReference>
<evidence type="ECO:0000256" key="5">
    <source>
        <dbReference type="SAM" id="MobiDB-lite"/>
    </source>
</evidence>
<accession>A0A243QG13</accession>